<dbReference type="RefSeq" id="WP_242778823.1">
    <property type="nucleotide sequence ID" value="NZ_JALDAY010000024.1"/>
</dbReference>
<protein>
    <submittedName>
        <fullName evidence="1">Uncharacterized protein</fullName>
    </submittedName>
</protein>
<reference evidence="1" key="1">
    <citation type="submission" date="2022-03" db="EMBL/GenBank/DDBJ databases">
        <title>Streptomyces 7R015 and 7R016 isolated from Barleria lupulina in Thailand.</title>
        <authorList>
            <person name="Kanchanasin P."/>
            <person name="Phongsopitanun W."/>
            <person name="Tanasupawat S."/>
        </authorList>
    </citation>
    <scope>NUCLEOTIDE SEQUENCE</scope>
    <source>
        <strain evidence="1">7R015</strain>
    </source>
</reference>
<evidence type="ECO:0000313" key="2">
    <source>
        <dbReference type="Proteomes" id="UP001165269"/>
    </source>
</evidence>
<gene>
    <name evidence="1" type="ORF">MQP27_49575</name>
</gene>
<keyword evidence="2" id="KW-1185">Reference proteome</keyword>
<accession>A0ABS9YPE7</accession>
<sequence>MSGLRPDFVEHASTDAIRAQYERAQALADLWADRARDLFLLLCQREEQVNATGRRPS</sequence>
<dbReference type="Proteomes" id="UP001165269">
    <property type="component" value="Unassembled WGS sequence"/>
</dbReference>
<name>A0ABS9YPE7_9ACTN</name>
<comment type="caution">
    <text evidence="1">The sequence shown here is derived from an EMBL/GenBank/DDBJ whole genome shotgun (WGS) entry which is preliminary data.</text>
</comment>
<organism evidence="1 2">
    <name type="scientific">Streptomyces cylindrosporus</name>
    <dbReference type="NCBI Taxonomy" id="2927583"/>
    <lineage>
        <taxon>Bacteria</taxon>
        <taxon>Bacillati</taxon>
        <taxon>Actinomycetota</taxon>
        <taxon>Actinomycetes</taxon>
        <taxon>Kitasatosporales</taxon>
        <taxon>Streptomycetaceae</taxon>
        <taxon>Streptomyces</taxon>
    </lineage>
</organism>
<dbReference type="EMBL" id="JALDAY010000024">
    <property type="protein sequence ID" value="MCI3279143.1"/>
    <property type="molecule type" value="Genomic_DNA"/>
</dbReference>
<evidence type="ECO:0000313" key="1">
    <source>
        <dbReference type="EMBL" id="MCI3279143.1"/>
    </source>
</evidence>
<proteinExistence type="predicted"/>